<evidence type="ECO:0000256" key="3">
    <source>
        <dbReference type="SAM" id="SignalP"/>
    </source>
</evidence>
<dbReference type="GO" id="GO:0015562">
    <property type="term" value="F:efflux transmembrane transporter activity"/>
    <property type="evidence" value="ECO:0007669"/>
    <property type="project" value="InterPro"/>
</dbReference>
<dbReference type="Pfam" id="PF25954">
    <property type="entry name" value="Beta-barrel_RND_2"/>
    <property type="match status" value="1"/>
</dbReference>
<keyword evidence="2" id="KW-0175">Coiled coil</keyword>
<name>A0A7X1B0Z4_9BACT</name>
<evidence type="ECO:0000256" key="2">
    <source>
        <dbReference type="SAM" id="Coils"/>
    </source>
</evidence>
<dbReference type="SUPFAM" id="SSF111369">
    <property type="entry name" value="HlyD-like secretion proteins"/>
    <property type="match status" value="1"/>
</dbReference>
<reference evidence="5 6" key="1">
    <citation type="submission" date="2020-07" db="EMBL/GenBank/DDBJ databases">
        <authorList>
            <person name="Feng X."/>
        </authorList>
    </citation>
    <scope>NUCLEOTIDE SEQUENCE [LARGE SCALE GENOMIC DNA]</scope>
    <source>
        <strain evidence="5 6">JCM14086</strain>
    </source>
</reference>
<gene>
    <name evidence="5" type="ORF">H5P30_17385</name>
</gene>
<dbReference type="PANTHER" id="PTHR30469">
    <property type="entry name" value="MULTIDRUG RESISTANCE PROTEIN MDTA"/>
    <property type="match status" value="1"/>
</dbReference>
<comment type="caution">
    <text evidence="5">The sequence shown here is derived from an EMBL/GenBank/DDBJ whole genome shotgun (WGS) entry which is preliminary data.</text>
</comment>
<evidence type="ECO:0000313" key="6">
    <source>
        <dbReference type="Proteomes" id="UP000525652"/>
    </source>
</evidence>
<proteinExistence type="inferred from homology"/>
<evidence type="ECO:0000259" key="4">
    <source>
        <dbReference type="Pfam" id="PF25954"/>
    </source>
</evidence>
<dbReference type="InterPro" id="IPR006143">
    <property type="entry name" value="RND_pump_MFP"/>
</dbReference>
<dbReference type="PROSITE" id="PS51257">
    <property type="entry name" value="PROKAR_LIPOPROTEIN"/>
    <property type="match status" value="1"/>
</dbReference>
<accession>A0A7X1B0Z4</accession>
<dbReference type="AlphaFoldDB" id="A0A7X1B0Z4"/>
<sequence>MSFARQLSFLSGTFLGSLSFLLLALGCGADADSTGKERPPAPVEVAEIEIGRIELRRELSGSLWPSADFYAAPRIAGQVKELKVRVSDTVKKGDVVALLDDGDLVQSVRQAEADLMVAKANLREAEARMEIAGKESERASQLRDRGISSDAQVDTTRAERLSAEAGLAVAEAQIARAEAQLEAAQIDLGETRVRAEWTGGEGDRVVAERMVDEGDAVSSGESMFRVVDLDPLLGVVRVTERDYPSIKRGDSVTLRTDAFTGESFMGKVSRIAPVFSEESRQARVEFEVANPDGRLKPGMFVRASLVLGVREDATIVPDLAIVRRNDENGVFRLGNDRETVYWQPVEIGIREGDRVEIIADDISGEVVTLGQQLVNDGSRVRVTDLEAVGVSR</sequence>
<dbReference type="EMBL" id="JACHVA010000127">
    <property type="protein sequence ID" value="MBC2603557.1"/>
    <property type="molecule type" value="Genomic_DNA"/>
</dbReference>
<comment type="similarity">
    <text evidence="1">Belongs to the membrane fusion protein (MFP) (TC 8.A.1) family.</text>
</comment>
<feature type="chain" id="PRO_5031362080" evidence="3">
    <location>
        <begin position="32"/>
        <end position="392"/>
    </location>
</feature>
<dbReference type="PANTHER" id="PTHR30469:SF15">
    <property type="entry name" value="HLYD FAMILY OF SECRETION PROTEINS"/>
    <property type="match status" value="1"/>
</dbReference>
<dbReference type="Gene3D" id="1.10.287.470">
    <property type="entry name" value="Helix hairpin bin"/>
    <property type="match status" value="1"/>
</dbReference>
<feature type="coiled-coil region" evidence="2">
    <location>
        <begin position="108"/>
        <end position="194"/>
    </location>
</feature>
<organism evidence="5 6">
    <name type="scientific">Puniceicoccus vermicola</name>
    <dbReference type="NCBI Taxonomy" id="388746"/>
    <lineage>
        <taxon>Bacteria</taxon>
        <taxon>Pseudomonadati</taxon>
        <taxon>Verrucomicrobiota</taxon>
        <taxon>Opitutia</taxon>
        <taxon>Puniceicoccales</taxon>
        <taxon>Puniceicoccaceae</taxon>
        <taxon>Puniceicoccus</taxon>
    </lineage>
</organism>
<dbReference type="NCBIfam" id="TIGR01730">
    <property type="entry name" value="RND_mfp"/>
    <property type="match status" value="1"/>
</dbReference>
<dbReference type="InterPro" id="IPR058792">
    <property type="entry name" value="Beta-barrel_RND_2"/>
</dbReference>
<feature type="domain" description="CusB-like beta-barrel" evidence="4">
    <location>
        <begin position="236"/>
        <end position="305"/>
    </location>
</feature>
<dbReference type="Gene3D" id="2.40.30.170">
    <property type="match status" value="1"/>
</dbReference>
<feature type="signal peptide" evidence="3">
    <location>
        <begin position="1"/>
        <end position="31"/>
    </location>
</feature>
<dbReference type="RefSeq" id="WP_185694181.1">
    <property type="nucleotide sequence ID" value="NZ_JACHVA010000127.1"/>
</dbReference>
<dbReference type="Gene3D" id="2.40.420.20">
    <property type="match status" value="1"/>
</dbReference>
<keyword evidence="6" id="KW-1185">Reference proteome</keyword>
<evidence type="ECO:0000313" key="5">
    <source>
        <dbReference type="EMBL" id="MBC2603557.1"/>
    </source>
</evidence>
<protein>
    <submittedName>
        <fullName evidence="5">Efflux RND transporter periplasmic adaptor subunit</fullName>
    </submittedName>
</protein>
<dbReference type="GO" id="GO:1990281">
    <property type="term" value="C:efflux pump complex"/>
    <property type="evidence" value="ECO:0007669"/>
    <property type="project" value="TreeGrafter"/>
</dbReference>
<keyword evidence="3" id="KW-0732">Signal</keyword>
<dbReference type="Proteomes" id="UP000525652">
    <property type="component" value="Unassembled WGS sequence"/>
</dbReference>
<dbReference type="PROSITE" id="PS50890">
    <property type="entry name" value="PUA"/>
    <property type="match status" value="1"/>
</dbReference>
<dbReference type="FunFam" id="2.40.30.170:FF:000010">
    <property type="entry name" value="Efflux RND transporter periplasmic adaptor subunit"/>
    <property type="match status" value="1"/>
</dbReference>
<evidence type="ECO:0000256" key="1">
    <source>
        <dbReference type="ARBA" id="ARBA00009477"/>
    </source>
</evidence>